<dbReference type="PANTHER" id="PTHR33540">
    <property type="entry name" value="TRNA THREONYLCARBAMOYLADENOSINE BIOSYNTHESIS PROTEIN TSAE"/>
    <property type="match status" value="1"/>
</dbReference>
<organism evidence="11 12">
    <name type="scientific">Parapedobacter koreensis</name>
    <dbReference type="NCBI Taxonomy" id="332977"/>
    <lineage>
        <taxon>Bacteria</taxon>
        <taxon>Pseudomonadati</taxon>
        <taxon>Bacteroidota</taxon>
        <taxon>Sphingobacteriia</taxon>
        <taxon>Sphingobacteriales</taxon>
        <taxon>Sphingobacteriaceae</taxon>
        <taxon>Parapedobacter</taxon>
    </lineage>
</organism>
<protein>
    <recommendedName>
        <fullName evidence="3">tRNA threonylcarbamoyladenosine biosynthesis protein TsaE</fullName>
    </recommendedName>
    <alternativeName>
        <fullName evidence="10">t(6)A37 threonylcarbamoyladenosine biosynthesis protein TsaE</fullName>
    </alternativeName>
</protein>
<dbReference type="EMBL" id="FNZR01000006">
    <property type="protein sequence ID" value="SEL51053.1"/>
    <property type="molecule type" value="Genomic_DNA"/>
</dbReference>
<comment type="similarity">
    <text evidence="2">Belongs to the TsaE family.</text>
</comment>
<keyword evidence="6" id="KW-0479">Metal-binding</keyword>
<dbReference type="GO" id="GO:0005737">
    <property type="term" value="C:cytoplasm"/>
    <property type="evidence" value="ECO:0007669"/>
    <property type="project" value="UniProtKB-SubCell"/>
</dbReference>
<evidence type="ECO:0000313" key="12">
    <source>
        <dbReference type="Proteomes" id="UP000198916"/>
    </source>
</evidence>
<comment type="subcellular location">
    <subcellularLocation>
        <location evidence="1">Cytoplasm</location>
    </subcellularLocation>
</comment>
<gene>
    <name evidence="11" type="ORF">SAMN05421740_10692</name>
</gene>
<dbReference type="AlphaFoldDB" id="A0A1H7QSY8"/>
<keyword evidence="9" id="KW-0460">Magnesium</keyword>
<evidence type="ECO:0000256" key="7">
    <source>
        <dbReference type="ARBA" id="ARBA00022741"/>
    </source>
</evidence>
<name>A0A1H7QSY8_9SPHI</name>
<evidence type="ECO:0000256" key="8">
    <source>
        <dbReference type="ARBA" id="ARBA00022840"/>
    </source>
</evidence>
<keyword evidence="8" id="KW-0067">ATP-binding</keyword>
<evidence type="ECO:0000256" key="1">
    <source>
        <dbReference type="ARBA" id="ARBA00004496"/>
    </source>
</evidence>
<dbReference type="PANTHER" id="PTHR33540:SF2">
    <property type="entry name" value="TRNA THREONYLCARBAMOYLADENOSINE BIOSYNTHESIS PROTEIN TSAE"/>
    <property type="match status" value="1"/>
</dbReference>
<dbReference type="GO" id="GO:0002949">
    <property type="term" value="P:tRNA threonylcarbamoyladenosine modification"/>
    <property type="evidence" value="ECO:0007669"/>
    <property type="project" value="InterPro"/>
</dbReference>
<dbReference type="RefSeq" id="WP_090606634.1">
    <property type="nucleotide sequence ID" value="NZ_FNZR01000006.1"/>
</dbReference>
<evidence type="ECO:0000313" key="11">
    <source>
        <dbReference type="EMBL" id="SEL51053.1"/>
    </source>
</evidence>
<dbReference type="GO" id="GO:0046872">
    <property type="term" value="F:metal ion binding"/>
    <property type="evidence" value="ECO:0007669"/>
    <property type="project" value="UniProtKB-KW"/>
</dbReference>
<evidence type="ECO:0000256" key="9">
    <source>
        <dbReference type="ARBA" id="ARBA00022842"/>
    </source>
</evidence>
<dbReference type="STRING" id="332977.SAMN05421740_10692"/>
<dbReference type="InterPro" id="IPR027417">
    <property type="entry name" value="P-loop_NTPase"/>
</dbReference>
<dbReference type="NCBIfam" id="TIGR00150">
    <property type="entry name" value="T6A_YjeE"/>
    <property type="match status" value="1"/>
</dbReference>
<dbReference type="InterPro" id="IPR003442">
    <property type="entry name" value="T6A_TsaE"/>
</dbReference>
<evidence type="ECO:0000256" key="2">
    <source>
        <dbReference type="ARBA" id="ARBA00007599"/>
    </source>
</evidence>
<evidence type="ECO:0000256" key="5">
    <source>
        <dbReference type="ARBA" id="ARBA00022694"/>
    </source>
</evidence>
<accession>A0A1H7QSY8</accession>
<keyword evidence="12" id="KW-1185">Reference proteome</keyword>
<dbReference type="OrthoDB" id="9815896at2"/>
<proteinExistence type="inferred from homology"/>
<evidence type="ECO:0000256" key="6">
    <source>
        <dbReference type="ARBA" id="ARBA00022723"/>
    </source>
</evidence>
<dbReference type="SUPFAM" id="SSF52540">
    <property type="entry name" value="P-loop containing nucleoside triphosphate hydrolases"/>
    <property type="match status" value="1"/>
</dbReference>
<dbReference type="GO" id="GO:0005524">
    <property type="term" value="F:ATP binding"/>
    <property type="evidence" value="ECO:0007669"/>
    <property type="project" value="UniProtKB-KW"/>
</dbReference>
<dbReference type="Proteomes" id="UP000198916">
    <property type="component" value="Unassembled WGS sequence"/>
</dbReference>
<evidence type="ECO:0000256" key="10">
    <source>
        <dbReference type="ARBA" id="ARBA00032441"/>
    </source>
</evidence>
<dbReference type="Pfam" id="PF02367">
    <property type="entry name" value="TsaE"/>
    <property type="match status" value="1"/>
</dbReference>
<sequence length="139" mass="15336">MVVEVANLADLPNAAAQVVAAGGGHRVFLFYGEMGAGKTTLIKAICDQLGVTDQTSSPTFAIVNEYNTTEEPIYHFDFYRIKAEQEAFDLGYEDYFYSGSYCFVEWPEKIAGLLPDDAIEVTIAVTGNDSRHITVQPRQ</sequence>
<keyword evidence="4" id="KW-0963">Cytoplasm</keyword>
<keyword evidence="5" id="KW-0819">tRNA processing</keyword>
<evidence type="ECO:0000256" key="4">
    <source>
        <dbReference type="ARBA" id="ARBA00022490"/>
    </source>
</evidence>
<reference evidence="12" key="1">
    <citation type="submission" date="2016-10" db="EMBL/GenBank/DDBJ databases">
        <authorList>
            <person name="Varghese N."/>
            <person name="Submissions S."/>
        </authorList>
    </citation>
    <scope>NUCLEOTIDE SEQUENCE [LARGE SCALE GENOMIC DNA]</scope>
    <source>
        <strain evidence="12">Jip14</strain>
    </source>
</reference>
<dbReference type="Gene3D" id="3.40.50.300">
    <property type="entry name" value="P-loop containing nucleotide triphosphate hydrolases"/>
    <property type="match status" value="1"/>
</dbReference>
<keyword evidence="7" id="KW-0547">Nucleotide-binding</keyword>
<evidence type="ECO:0000256" key="3">
    <source>
        <dbReference type="ARBA" id="ARBA00019010"/>
    </source>
</evidence>